<accession>A0A1H5YY16</accession>
<evidence type="ECO:0000256" key="2">
    <source>
        <dbReference type="ARBA" id="ARBA00023276"/>
    </source>
</evidence>
<evidence type="ECO:0000313" key="4">
    <source>
        <dbReference type="EMBL" id="SEG28742.1"/>
    </source>
</evidence>
<dbReference type="InterPro" id="IPR028203">
    <property type="entry name" value="PSII_CF48-like_dom"/>
</dbReference>
<evidence type="ECO:0000313" key="5">
    <source>
        <dbReference type="Proteomes" id="UP000236736"/>
    </source>
</evidence>
<dbReference type="Proteomes" id="UP000236736">
    <property type="component" value="Unassembled WGS sequence"/>
</dbReference>
<protein>
    <recommendedName>
        <fullName evidence="3">Photosynthesis system II assembly factor Ycf48/Hcf136-like domain-containing protein</fullName>
    </recommendedName>
</protein>
<dbReference type="SUPFAM" id="SSF110296">
    <property type="entry name" value="Oligoxyloglucan reducing end-specific cellobiohydrolase"/>
    <property type="match status" value="1"/>
</dbReference>
<dbReference type="RefSeq" id="WP_103925849.1">
    <property type="nucleotide sequence ID" value="NZ_FNVR01000022.1"/>
</dbReference>
<evidence type="ECO:0000259" key="3">
    <source>
        <dbReference type="Pfam" id="PF14870"/>
    </source>
</evidence>
<organism evidence="4 5">
    <name type="scientific">Algoriphagus boritolerans DSM 17298 = JCM 18970</name>
    <dbReference type="NCBI Taxonomy" id="1120964"/>
    <lineage>
        <taxon>Bacteria</taxon>
        <taxon>Pseudomonadati</taxon>
        <taxon>Bacteroidota</taxon>
        <taxon>Cytophagia</taxon>
        <taxon>Cytophagales</taxon>
        <taxon>Cyclobacteriaceae</taxon>
        <taxon>Algoriphagus</taxon>
    </lineage>
</organism>
<keyword evidence="2" id="KW-0604">Photosystem II</keyword>
<sequence>MKLIALLFLGWVWVGISQAQNLQWKEFNTPVKASLRGLSPVSDKVCWASGSSGTWLKTTDGGETWEFGVIAGLDSVDFRSIQAFDENTAVVASAGQPAVIYRTEDGGKNWGKVHQEGSEAFFDGISFLDKERGFILGDPVGGNWMILETSDGGKSWKTMENLPPAEIGEAAFAASASSLVAFELGLIFGTGGLVSNLHFYDFKNEDWEKIETPILQGEASQGIFALAKTKTNLLAVGGDYTKLDGQDKNAFRFSNQSYELPVIPPLGYRSGIAYLEKDNLIIAVGPSGSDYSRDEGKIWKNFSTTGYHAAKISCHGETAWASGSNGRVAVLFLR</sequence>
<dbReference type="PANTHER" id="PTHR47199">
    <property type="entry name" value="PHOTOSYSTEM II STABILITY/ASSEMBLY FACTOR HCF136, CHLOROPLASTIC"/>
    <property type="match status" value="1"/>
</dbReference>
<reference evidence="5" key="1">
    <citation type="submission" date="2016-10" db="EMBL/GenBank/DDBJ databases">
        <authorList>
            <person name="Varghese N."/>
            <person name="Submissions S."/>
        </authorList>
    </citation>
    <scope>NUCLEOTIDE SEQUENCE [LARGE SCALE GENOMIC DNA]</scope>
    <source>
        <strain evidence="5">DSM 17298</strain>
    </source>
</reference>
<gene>
    <name evidence="4" type="ORF">SAMN03080598_03230</name>
</gene>
<name>A0A1H5YY16_9BACT</name>
<dbReference type="Gene3D" id="2.130.10.10">
    <property type="entry name" value="YVTN repeat-like/Quinoprotein amine dehydrogenase"/>
    <property type="match status" value="1"/>
</dbReference>
<keyword evidence="5" id="KW-1185">Reference proteome</keyword>
<dbReference type="AlphaFoldDB" id="A0A1H5YY16"/>
<dbReference type="GO" id="GO:0015979">
    <property type="term" value="P:photosynthesis"/>
    <property type="evidence" value="ECO:0007669"/>
    <property type="project" value="UniProtKB-KW"/>
</dbReference>
<dbReference type="PANTHER" id="PTHR47199:SF2">
    <property type="entry name" value="PHOTOSYSTEM II STABILITY_ASSEMBLY FACTOR HCF136, CHLOROPLASTIC"/>
    <property type="match status" value="1"/>
</dbReference>
<keyword evidence="1" id="KW-0602">Photosynthesis</keyword>
<proteinExistence type="predicted"/>
<dbReference type="EMBL" id="FNVR01000022">
    <property type="protein sequence ID" value="SEG28742.1"/>
    <property type="molecule type" value="Genomic_DNA"/>
</dbReference>
<evidence type="ECO:0000256" key="1">
    <source>
        <dbReference type="ARBA" id="ARBA00022531"/>
    </source>
</evidence>
<dbReference type="GO" id="GO:0009523">
    <property type="term" value="C:photosystem II"/>
    <property type="evidence" value="ECO:0007669"/>
    <property type="project" value="UniProtKB-KW"/>
</dbReference>
<dbReference type="Pfam" id="PF14870">
    <property type="entry name" value="PSII_BNR"/>
    <property type="match status" value="1"/>
</dbReference>
<dbReference type="InterPro" id="IPR015943">
    <property type="entry name" value="WD40/YVTN_repeat-like_dom_sf"/>
</dbReference>
<dbReference type="STRING" id="1120964.GCA_001313265_04937"/>
<dbReference type="OrthoDB" id="9813892at2"/>
<feature type="domain" description="Photosynthesis system II assembly factor Ycf48/Hcf136-like" evidence="3">
    <location>
        <begin position="18"/>
        <end position="114"/>
    </location>
</feature>